<evidence type="ECO:0000256" key="2">
    <source>
        <dbReference type="ARBA" id="ARBA00007511"/>
    </source>
</evidence>
<feature type="transmembrane region" description="Helical" evidence="6">
    <location>
        <begin position="47"/>
        <end position="68"/>
    </location>
</feature>
<dbReference type="PANTHER" id="PTHR30238">
    <property type="entry name" value="MEMBRANE BOUND PREDICTED REDOX MODULATOR"/>
    <property type="match status" value="1"/>
</dbReference>
<protein>
    <submittedName>
        <fullName evidence="7">YjbE family integral membrane protein</fullName>
    </submittedName>
</protein>
<comment type="subcellular location">
    <subcellularLocation>
        <location evidence="1">Membrane</location>
        <topology evidence="1">Multi-pass membrane protein</topology>
    </subcellularLocation>
</comment>
<evidence type="ECO:0000256" key="4">
    <source>
        <dbReference type="ARBA" id="ARBA00022989"/>
    </source>
</evidence>
<evidence type="ECO:0000313" key="7">
    <source>
        <dbReference type="EMBL" id="TDN94338.1"/>
    </source>
</evidence>
<feature type="transmembrane region" description="Helical" evidence="6">
    <location>
        <begin position="164"/>
        <end position="184"/>
    </location>
</feature>
<proteinExistence type="inferred from homology"/>
<name>A0A4V3BWA3_9BURK</name>
<gene>
    <name evidence="7" type="ORF">EV677_0881</name>
</gene>
<dbReference type="PANTHER" id="PTHR30238:SF4">
    <property type="entry name" value="SLL1022 PROTEIN"/>
    <property type="match status" value="1"/>
</dbReference>
<sequence length="230" mass="24542">MFASLSDSTLWVALFQIVIINILLSGDNAVIIALACRNLEPKQQRNAFLIGTVAIVILMTVLTAFAAYLMTIPYVEVVGAILLLWIGIKLLLPEEENSDISSSDNFWGAVKTIIIADIVMSLDNVLGMAGAANGHMGLLFVGMVITIPLILFGSAMLMRLMERFPIIVTLGAGLLGYVAGEMAVEDPALKGFIANAHYLEIALPILGVLIVIGMGKLLGSRQTMAIPTEG</sequence>
<evidence type="ECO:0000256" key="5">
    <source>
        <dbReference type="ARBA" id="ARBA00023136"/>
    </source>
</evidence>
<dbReference type="EMBL" id="SNWF01000004">
    <property type="protein sequence ID" value="TDN94338.1"/>
    <property type="molecule type" value="Genomic_DNA"/>
</dbReference>
<dbReference type="RefSeq" id="WP_112990961.1">
    <property type="nucleotide sequence ID" value="NZ_PTLZ01000001.1"/>
</dbReference>
<dbReference type="Pfam" id="PF03741">
    <property type="entry name" value="TerC"/>
    <property type="match status" value="1"/>
</dbReference>
<keyword evidence="4 6" id="KW-1133">Transmembrane helix</keyword>
<accession>A0A4V3BWA3</accession>
<feature type="transmembrane region" description="Helical" evidence="6">
    <location>
        <begin position="113"/>
        <end position="132"/>
    </location>
</feature>
<dbReference type="AlphaFoldDB" id="A0A4V3BWA3"/>
<keyword evidence="8" id="KW-1185">Reference proteome</keyword>
<reference evidence="7 8" key="1">
    <citation type="submission" date="2019-03" db="EMBL/GenBank/DDBJ databases">
        <title>Genomic Encyclopedia of Type Strains, Phase IV (KMG-IV): sequencing the most valuable type-strain genomes for metagenomic binning, comparative biology and taxonomic classification.</title>
        <authorList>
            <person name="Goeker M."/>
        </authorList>
    </citation>
    <scope>NUCLEOTIDE SEQUENCE [LARGE SCALE GENOMIC DNA]</scope>
    <source>
        <strain evidence="7 8">DSM 18555</strain>
    </source>
</reference>
<evidence type="ECO:0000256" key="6">
    <source>
        <dbReference type="SAM" id="Phobius"/>
    </source>
</evidence>
<dbReference type="NCBIfam" id="TIGR03717">
    <property type="entry name" value="R_switched_YjbE"/>
    <property type="match status" value="1"/>
</dbReference>
<comment type="caution">
    <text evidence="7">The sequence shown here is derived from an EMBL/GenBank/DDBJ whole genome shotgun (WGS) entry which is preliminary data.</text>
</comment>
<feature type="transmembrane region" description="Helical" evidence="6">
    <location>
        <begin position="12"/>
        <end position="35"/>
    </location>
</feature>
<evidence type="ECO:0000256" key="3">
    <source>
        <dbReference type="ARBA" id="ARBA00022692"/>
    </source>
</evidence>
<dbReference type="GO" id="GO:0016020">
    <property type="term" value="C:membrane"/>
    <property type="evidence" value="ECO:0007669"/>
    <property type="project" value="UniProtKB-SubCell"/>
</dbReference>
<feature type="transmembrane region" description="Helical" evidence="6">
    <location>
        <begin position="196"/>
        <end position="218"/>
    </location>
</feature>
<feature type="transmembrane region" description="Helical" evidence="6">
    <location>
        <begin position="74"/>
        <end position="92"/>
    </location>
</feature>
<evidence type="ECO:0000256" key="1">
    <source>
        <dbReference type="ARBA" id="ARBA00004141"/>
    </source>
</evidence>
<keyword evidence="5 6" id="KW-0472">Membrane</keyword>
<feature type="transmembrane region" description="Helical" evidence="6">
    <location>
        <begin position="138"/>
        <end position="157"/>
    </location>
</feature>
<dbReference type="InterPro" id="IPR022301">
    <property type="entry name" value="Integral_membrane_YjbE"/>
</dbReference>
<organism evidence="7 8">
    <name type="scientific">Herminiimonas fonticola</name>
    <dbReference type="NCBI Taxonomy" id="303380"/>
    <lineage>
        <taxon>Bacteria</taxon>
        <taxon>Pseudomonadati</taxon>
        <taxon>Pseudomonadota</taxon>
        <taxon>Betaproteobacteria</taxon>
        <taxon>Burkholderiales</taxon>
        <taxon>Oxalobacteraceae</taxon>
        <taxon>Herminiimonas</taxon>
    </lineage>
</organism>
<keyword evidence="3 6" id="KW-0812">Transmembrane</keyword>
<dbReference type="Proteomes" id="UP000294737">
    <property type="component" value="Unassembled WGS sequence"/>
</dbReference>
<dbReference type="InterPro" id="IPR005496">
    <property type="entry name" value="Integral_membrane_TerC"/>
</dbReference>
<evidence type="ECO:0000313" key="8">
    <source>
        <dbReference type="Proteomes" id="UP000294737"/>
    </source>
</evidence>
<dbReference type="OrthoDB" id="5295733at2"/>
<comment type="similarity">
    <text evidence="2">Belongs to the TerC family.</text>
</comment>